<dbReference type="Gene3D" id="3.30.1060.10">
    <property type="entry name" value="Peptide methionine sulphoxide reductase MsrA"/>
    <property type="match status" value="1"/>
</dbReference>
<keyword evidence="7" id="KW-1185">Reference proteome</keyword>
<name>A0ABQ8UH21_9EUKA</name>
<dbReference type="EC" id="1.8.4.11" evidence="2"/>
<evidence type="ECO:0000259" key="5">
    <source>
        <dbReference type="Pfam" id="PF01625"/>
    </source>
</evidence>
<dbReference type="InterPro" id="IPR036509">
    <property type="entry name" value="Met_Sox_Rdtase_MsrA_sf"/>
</dbReference>
<evidence type="ECO:0000313" key="6">
    <source>
        <dbReference type="EMBL" id="KAJ4457171.1"/>
    </source>
</evidence>
<dbReference type="NCBIfam" id="TIGR00401">
    <property type="entry name" value="msrA"/>
    <property type="match status" value="1"/>
</dbReference>
<proteinExistence type="inferred from homology"/>
<feature type="domain" description="Peptide methionine sulphoxide reductase MsrA" evidence="5">
    <location>
        <begin position="5"/>
        <end position="155"/>
    </location>
</feature>
<evidence type="ECO:0000256" key="2">
    <source>
        <dbReference type="ARBA" id="ARBA00012502"/>
    </source>
</evidence>
<accession>A0ABQ8UH21</accession>
<organism evidence="6 7">
    <name type="scientific">Paratrimastix pyriformis</name>
    <dbReference type="NCBI Taxonomy" id="342808"/>
    <lineage>
        <taxon>Eukaryota</taxon>
        <taxon>Metamonada</taxon>
        <taxon>Preaxostyla</taxon>
        <taxon>Paratrimastigidae</taxon>
        <taxon>Paratrimastix</taxon>
    </lineage>
</organism>
<dbReference type="SUPFAM" id="SSF55068">
    <property type="entry name" value="Peptide methionine sulfoxide reductase"/>
    <property type="match status" value="1"/>
</dbReference>
<dbReference type="EMBL" id="JAPMOS010000053">
    <property type="protein sequence ID" value="KAJ4457171.1"/>
    <property type="molecule type" value="Genomic_DNA"/>
</dbReference>
<dbReference type="Pfam" id="PF01625">
    <property type="entry name" value="PMSR"/>
    <property type="match status" value="1"/>
</dbReference>
<evidence type="ECO:0000256" key="4">
    <source>
        <dbReference type="ARBA" id="ARBA00030643"/>
    </source>
</evidence>
<gene>
    <name evidence="6" type="ORF">PAPYR_7473</name>
</gene>
<dbReference type="InterPro" id="IPR002569">
    <property type="entry name" value="Met_Sox_Rdtase_MsrA_dom"/>
</dbReference>
<dbReference type="HAMAP" id="MF_01401">
    <property type="entry name" value="MsrA"/>
    <property type="match status" value="1"/>
</dbReference>
<sequence length="184" mass="20538">MREVVFFAGGCFWCTEAVFRRLKGVISVECGYTGGSADSPTYELVCTGSTGHAEAVRVTYDTDQIPFAQLLDVFFTTHDPTTPNRQGHDMGTQYRSAIFCTTAGQLGEAQQKIADLDRSHRFRDPLVTQVVRAGSFYLAEAEHQGYEERHPGAGYVQAVIVPKLAKLTQCHRQYLKPEERQGNR</sequence>
<keyword evidence="3" id="KW-0560">Oxidoreductase</keyword>
<comment type="caution">
    <text evidence="6">The sequence shown here is derived from an EMBL/GenBank/DDBJ whole genome shotgun (WGS) entry which is preliminary data.</text>
</comment>
<evidence type="ECO:0000256" key="1">
    <source>
        <dbReference type="ARBA" id="ARBA00005591"/>
    </source>
</evidence>
<dbReference type="Proteomes" id="UP001141327">
    <property type="component" value="Unassembled WGS sequence"/>
</dbReference>
<comment type="similarity">
    <text evidence="1">Belongs to the MsrA Met sulfoxide reductase family.</text>
</comment>
<dbReference type="PANTHER" id="PTHR43774">
    <property type="entry name" value="PEPTIDE METHIONINE SULFOXIDE REDUCTASE"/>
    <property type="match status" value="1"/>
</dbReference>
<evidence type="ECO:0000313" key="7">
    <source>
        <dbReference type="Proteomes" id="UP001141327"/>
    </source>
</evidence>
<protein>
    <recommendedName>
        <fullName evidence="2">peptide-methionine (S)-S-oxide reductase</fullName>
        <ecNumber evidence="2">1.8.4.11</ecNumber>
    </recommendedName>
    <alternativeName>
        <fullName evidence="4">Peptide-methionine (S)-S-oxide reductase</fullName>
    </alternativeName>
</protein>
<reference evidence="6" key="1">
    <citation type="journal article" date="2022" name="bioRxiv">
        <title>Genomics of Preaxostyla Flagellates Illuminates Evolutionary Transitions and the Path Towards Mitochondrial Loss.</title>
        <authorList>
            <person name="Novak L.V.F."/>
            <person name="Treitli S.C."/>
            <person name="Pyrih J."/>
            <person name="Halakuc P."/>
            <person name="Pipaliya S.V."/>
            <person name="Vacek V."/>
            <person name="Brzon O."/>
            <person name="Soukal P."/>
            <person name="Eme L."/>
            <person name="Dacks J.B."/>
            <person name="Karnkowska A."/>
            <person name="Elias M."/>
            <person name="Hampl V."/>
        </authorList>
    </citation>
    <scope>NUCLEOTIDE SEQUENCE</scope>
    <source>
        <strain evidence="6">RCP-MX</strain>
    </source>
</reference>
<dbReference type="PANTHER" id="PTHR43774:SF1">
    <property type="entry name" value="PEPTIDE METHIONINE SULFOXIDE REDUCTASE MSRA 2"/>
    <property type="match status" value="1"/>
</dbReference>
<evidence type="ECO:0000256" key="3">
    <source>
        <dbReference type="ARBA" id="ARBA00023002"/>
    </source>
</evidence>